<reference evidence="2" key="1">
    <citation type="submission" date="2014-09" db="EMBL/GenBank/DDBJ databases">
        <authorList>
            <person name="Mudge J."/>
            <person name="Ramaraj T."/>
            <person name="Lindquist I.E."/>
            <person name="Bharti A.K."/>
            <person name="Sundararajan A."/>
            <person name="Cameron C.T."/>
            <person name="Woodward J.E."/>
            <person name="May G.D."/>
            <person name="Brubaker C."/>
            <person name="Broadhvest J."/>
            <person name="Wilkins T.A."/>
        </authorList>
    </citation>
    <scope>NUCLEOTIDE SEQUENCE</scope>
    <source>
        <strain evidence="2">cv. AKA8401</strain>
    </source>
</reference>
<name>A0A0B0NAL7_GOSAR</name>
<gene>
    <name evidence="1" type="ORF">F383_15417</name>
</gene>
<dbReference type="EMBL" id="JRRC01513058">
    <property type="protein sequence ID" value="KHG08864.1"/>
    <property type="molecule type" value="Genomic_DNA"/>
</dbReference>
<dbReference type="Proteomes" id="UP000032142">
    <property type="component" value="Unassembled WGS sequence"/>
</dbReference>
<evidence type="ECO:0000313" key="2">
    <source>
        <dbReference type="Proteomes" id="UP000032142"/>
    </source>
</evidence>
<proteinExistence type="predicted"/>
<protein>
    <submittedName>
        <fullName evidence="1">Uncharacterized protein</fullName>
    </submittedName>
</protein>
<evidence type="ECO:0000313" key="1">
    <source>
        <dbReference type="EMBL" id="KHG08864.1"/>
    </source>
</evidence>
<organism evidence="1 2">
    <name type="scientific">Gossypium arboreum</name>
    <name type="common">Tree cotton</name>
    <name type="synonym">Gossypium nanking</name>
    <dbReference type="NCBI Taxonomy" id="29729"/>
    <lineage>
        <taxon>Eukaryota</taxon>
        <taxon>Viridiplantae</taxon>
        <taxon>Streptophyta</taxon>
        <taxon>Embryophyta</taxon>
        <taxon>Tracheophyta</taxon>
        <taxon>Spermatophyta</taxon>
        <taxon>Magnoliopsida</taxon>
        <taxon>eudicotyledons</taxon>
        <taxon>Gunneridae</taxon>
        <taxon>Pentapetalae</taxon>
        <taxon>rosids</taxon>
        <taxon>malvids</taxon>
        <taxon>Malvales</taxon>
        <taxon>Malvaceae</taxon>
        <taxon>Malvoideae</taxon>
        <taxon>Gossypium</taxon>
    </lineage>
</organism>
<keyword evidence="2" id="KW-1185">Reference proteome</keyword>
<sequence length="15" mass="1802">MLDLRREMDVRGSSH</sequence>
<comment type="caution">
    <text evidence="1">The sequence shown here is derived from an EMBL/GenBank/DDBJ whole genome shotgun (WGS) entry which is preliminary data.</text>
</comment>
<accession>A0A0B0NAL7</accession>